<dbReference type="SUPFAM" id="SSF53474">
    <property type="entry name" value="alpha/beta-Hydrolases"/>
    <property type="match status" value="1"/>
</dbReference>
<evidence type="ECO:0000259" key="3">
    <source>
        <dbReference type="Pfam" id="PF00930"/>
    </source>
</evidence>
<gene>
    <name evidence="4" type="ORF">B3C1_12309</name>
</gene>
<evidence type="ECO:0000259" key="2">
    <source>
        <dbReference type="Pfam" id="PF00326"/>
    </source>
</evidence>
<dbReference type="EMBL" id="AMRI01000017">
    <property type="protein sequence ID" value="EKE71416.1"/>
    <property type="molecule type" value="Genomic_DNA"/>
</dbReference>
<proteinExistence type="predicted"/>
<dbReference type="AlphaFoldDB" id="K2IMK2"/>
<dbReference type="PATRIC" id="fig|745411.4.peg.2422"/>
<feature type="chain" id="PRO_5003858855" evidence="1">
    <location>
        <begin position="24"/>
        <end position="810"/>
    </location>
</feature>
<keyword evidence="5" id="KW-1185">Reference proteome</keyword>
<dbReference type="STRING" id="745411.B3C1_12309"/>
<dbReference type="GO" id="GO:0008236">
    <property type="term" value="F:serine-type peptidase activity"/>
    <property type="evidence" value="ECO:0007669"/>
    <property type="project" value="InterPro"/>
</dbReference>
<dbReference type="PROSITE" id="PS51257">
    <property type="entry name" value="PROKAR_LIPOPROTEIN"/>
    <property type="match status" value="1"/>
</dbReference>
<dbReference type="eggNOG" id="COG0823">
    <property type="taxonomic scope" value="Bacteria"/>
</dbReference>
<protein>
    <submittedName>
        <fullName evidence="4">Dipeptidyl peptidase IV</fullName>
    </submittedName>
</protein>
<feature type="domain" description="Peptidase S9 prolyl oligopeptidase catalytic" evidence="2">
    <location>
        <begin position="613"/>
        <end position="809"/>
    </location>
</feature>
<dbReference type="Pfam" id="PF00930">
    <property type="entry name" value="DPPIV_N"/>
    <property type="match status" value="1"/>
</dbReference>
<name>K2IMK2_9GAMM</name>
<dbReference type="SUPFAM" id="SSF82171">
    <property type="entry name" value="DPP6 N-terminal domain-like"/>
    <property type="match status" value="1"/>
</dbReference>
<feature type="domain" description="Dipeptidylpeptidase IV N-terminal" evidence="3">
    <location>
        <begin position="363"/>
        <end position="522"/>
    </location>
</feature>
<dbReference type="PANTHER" id="PTHR11731">
    <property type="entry name" value="PROTEASE FAMILY S9B,C DIPEPTIDYL-PEPTIDASE IV-RELATED"/>
    <property type="match status" value="1"/>
</dbReference>
<dbReference type="Pfam" id="PF00326">
    <property type="entry name" value="Peptidase_S9"/>
    <property type="match status" value="1"/>
</dbReference>
<dbReference type="InterPro" id="IPR002469">
    <property type="entry name" value="Peptidase_S9B_N"/>
</dbReference>
<dbReference type="RefSeq" id="WP_008485181.1">
    <property type="nucleotide sequence ID" value="NZ_AMRI01000017.1"/>
</dbReference>
<dbReference type="eggNOG" id="COG1506">
    <property type="taxonomic scope" value="Bacteria"/>
</dbReference>
<dbReference type="Proteomes" id="UP000006755">
    <property type="component" value="Unassembled WGS sequence"/>
</dbReference>
<dbReference type="PANTHER" id="PTHR11731:SF193">
    <property type="entry name" value="DIPEPTIDYL PEPTIDASE 9"/>
    <property type="match status" value="1"/>
</dbReference>
<sequence>MRKALIPLALSVVLSACAMTEQAAQTPVPAAKADIQVTAPVRDASGHPALEQIMSDPQWIARSPEQAFIGADGQTYFWQQREKSALYDLMTIKGGQVQKVADADRYLHVAGGVWQGQRYAYIFEGNLYLAEGGKVRQLTASADRDANPQFLQDGRIAFQRGQAFYALDPANGLVRLLAELKNGKAPVKVKEPKGYLAEEQHKLIKWVAQNHDKKKARVAEEEKLQAANPTANPEPFYLGEGRRLVEMSLSKDGKHLVLVSEADQKDRSDTDVMPNYLGDSGEVEVRKVRQRVADWQPNPQVFVLIDLASRKETELKLADLPGIDTDPLAKVRAENRKAGFKVDDFKGPRAVQLMQDWGWSQSAIQWSDSGKLALLLEAQDNKDRWLVTADLDSGKLATQHRLHDDAWVNYDFNDFGWLKDDSLWYQSEESGYSHLYLKPWGAKARALTKGAFEVSEPVLSKDEKSFFFKANVKHPGIYEIYKLDIASGTQQALTDLDGMTDYVLSPDQKTLLLTHSKVLNPPELYSLSAAGGQPKQLTHTVTDAFAKSPWTAPKIVAVPSSHGQQPVYAKVYLPKDFDPAKQYPAVVFNHGAGYLQEVHLGWSGYFREFMFSSLLTTKGYVVLDMDYRASKGYGRDWRTAIYRQMGTPEVEDLQDGVNYLASHFGVDKGRVGTFGGSYGGFLTFMSMYTAPDLFKAGAALRPVADWSHYNAPYTSNILNLPGNDPLGYQRSSPIYHAQNLKGQLLIMSGILDDNVFFQDSVRMVQHLIELHKTNHFSMAPYPVEPHGFREPSSWLDEYQRILNLMDANLK</sequence>
<keyword evidence="1" id="KW-0732">Signal</keyword>
<feature type="signal peptide" evidence="1">
    <location>
        <begin position="1"/>
        <end position="23"/>
    </location>
</feature>
<dbReference type="InterPro" id="IPR050278">
    <property type="entry name" value="Serine_Prot_S9B/DPPIV"/>
</dbReference>
<dbReference type="OrthoDB" id="1094230at2"/>
<dbReference type="InterPro" id="IPR029058">
    <property type="entry name" value="AB_hydrolase_fold"/>
</dbReference>
<dbReference type="GO" id="GO:0006508">
    <property type="term" value="P:proteolysis"/>
    <property type="evidence" value="ECO:0007669"/>
    <property type="project" value="InterPro"/>
</dbReference>
<accession>K2IMK2</accession>
<evidence type="ECO:0000313" key="5">
    <source>
        <dbReference type="Proteomes" id="UP000006755"/>
    </source>
</evidence>
<organism evidence="4 5">
    <name type="scientific">Gallaecimonas xiamenensis 3-C-1</name>
    <dbReference type="NCBI Taxonomy" id="745411"/>
    <lineage>
        <taxon>Bacteria</taxon>
        <taxon>Pseudomonadati</taxon>
        <taxon>Pseudomonadota</taxon>
        <taxon>Gammaproteobacteria</taxon>
        <taxon>Enterobacterales</taxon>
        <taxon>Gallaecimonadaceae</taxon>
        <taxon>Gallaecimonas</taxon>
    </lineage>
</organism>
<dbReference type="GO" id="GO:0008239">
    <property type="term" value="F:dipeptidyl-peptidase activity"/>
    <property type="evidence" value="ECO:0007669"/>
    <property type="project" value="TreeGrafter"/>
</dbReference>
<evidence type="ECO:0000256" key="1">
    <source>
        <dbReference type="SAM" id="SignalP"/>
    </source>
</evidence>
<dbReference type="Gene3D" id="3.40.50.1820">
    <property type="entry name" value="alpha/beta hydrolase"/>
    <property type="match status" value="1"/>
</dbReference>
<dbReference type="Gene3D" id="2.140.10.30">
    <property type="entry name" value="Dipeptidylpeptidase IV, N-terminal domain"/>
    <property type="match status" value="1"/>
</dbReference>
<dbReference type="InterPro" id="IPR001375">
    <property type="entry name" value="Peptidase_S9_cat"/>
</dbReference>
<reference evidence="4 5" key="1">
    <citation type="journal article" date="2012" name="J. Bacteriol.">
        <title>Genome Sequence of Gallaecimonas xiamenensis Type Strain 3-C-1.</title>
        <authorList>
            <person name="Lai Q."/>
            <person name="Wang L."/>
            <person name="Wang W."/>
            <person name="Shao Z."/>
        </authorList>
    </citation>
    <scope>NUCLEOTIDE SEQUENCE [LARGE SCALE GENOMIC DNA]</scope>
    <source>
        <strain evidence="4 5">3-C-1</strain>
    </source>
</reference>
<evidence type="ECO:0000313" key="4">
    <source>
        <dbReference type="EMBL" id="EKE71416.1"/>
    </source>
</evidence>
<comment type="caution">
    <text evidence="4">The sequence shown here is derived from an EMBL/GenBank/DDBJ whole genome shotgun (WGS) entry which is preliminary data.</text>
</comment>